<dbReference type="InterPro" id="IPR051694">
    <property type="entry name" value="Immunoregulatory_rcpt-like"/>
</dbReference>
<evidence type="ECO:0000313" key="9">
    <source>
        <dbReference type="Proteomes" id="UP000070328"/>
    </source>
</evidence>
<protein>
    <submittedName>
        <fullName evidence="8">Uncharacterized protein</fullName>
    </submittedName>
</protein>
<evidence type="ECO:0000256" key="4">
    <source>
        <dbReference type="ARBA" id="ARBA00023136"/>
    </source>
</evidence>
<keyword evidence="9" id="KW-1185">Reference proteome</keyword>
<evidence type="ECO:0000256" key="6">
    <source>
        <dbReference type="SAM" id="Phobius"/>
    </source>
</evidence>
<dbReference type="GO" id="GO:0016020">
    <property type="term" value="C:membrane"/>
    <property type="evidence" value="ECO:0007669"/>
    <property type="project" value="UniProtKB-SubCell"/>
</dbReference>
<comment type="caution">
    <text evidence="8">The sequence shown here is derived from an EMBL/GenBank/DDBJ whole genome shotgun (WGS) entry which is preliminary data.</text>
</comment>
<keyword evidence="3 6" id="KW-1133">Transmembrane helix</keyword>
<keyword evidence="4 6" id="KW-0472">Membrane</keyword>
<dbReference type="PANTHER" id="PTHR15549">
    <property type="entry name" value="PAIRED IMMUNOGLOBULIN-LIKE TYPE 2 RECEPTOR"/>
    <property type="match status" value="1"/>
</dbReference>
<evidence type="ECO:0000256" key="1">
    <source>
        <dbReference type="ARBA" id="ARBA00004167"/>
    </source>
</evidence>
<evidence type="ECO:0000256" key="3">
    <source>
        <dbReference type="ARBA" id="ARBA00022989"/>
    </source>
</evidence>
<feature type="chain" id="PRO_5007803389" evidence="7">
    <location>
        <begin position="21"/>
        <end position="285"/>
    </location>
</feature>
<feature type="region of interest" description="Disordered" evidence="5">
    <location>
        <begin position="135"/>
        <end position="182"/>
    </location>
</feature>
<feature type="compositionally biased region" description="Low complexity" evidence="5">
    <location>
        <begin position="146"/>
        <end position="179"/>
    </location>
</feature>
<proteinExistence type="predicted"/>
<dbReference type="Proteomes" id="UP000070328">
    <property type="component" value="Unassembled WGS sequence"/>
</dbReference>
<keyword evidence="7" id="KW-0732">Signal</keyword>
<accession>A0A135T8M6</accession>
<evidence type="ECO:0000256" key="7">
    <source>
        <dbReference type="SAM" id="SignalP"/>
    </source>
</evidence>
<evidence type="ECO:0000256" key="2">
    <source>
        <dbReference type="ARBA" id="ARBA00022692"/>
    </source>
</evidence>
<sequence>MRIASILLPLLSLLFRDCTGSTFYQPPGSGPAGDFQDNPQYAVGDVIDLQWELTDPLNGYLLDLFIIQTSPELETRATLFRHENSPQGWEWRVSLDGFSSEYDPDLSNVYYLRLEPSSRADVSVTCHYFNITRSDESPVSPPVPSPVSSSVLSSTPPSFSTSSPSIASPTTTPSATSTPELSRDELSTGAVAGIAVGATFVGTLFIVGLAGFLFWRRWGNNKKRGGEELGAITTANDGNEIHVYKRDVSEPSSELYVESTRRFGAEGSKPIEMRFEMSGDSVVRK</sequence>
<dbReference type="PANTHER" id="PTHR15549:SF26">
    <property type="entry name" value="AXIAL BUDDING PATTERN PROTEIN 2-RELATED"/>
    <property type="match status" value="1"/>
</dbReference>
<reference evidence="8 9" key="1">
    <citation type="submission" date="2014-02" db="EMBL/GenBank/DDBJ databases">
        <title>The genome sequence of Colletotrichum simmondsii CBS122122.</title>
        <authorList>
            <person name="Baroncelli R."/>
            <person name="Thon M.R."/>
        </authorList>
    </citation>
    <scope>NUCLEOTIDE SEQUENCE [LARGE SCALE GENOMIC DNA]</scope>
    <source>
        <strain evidence="8 9">CBS122122</strain>
    </source>
</reference>
<evidence type="ECO:0000256" key="5">
    <source>
        <dbReference type="SAM" id="MobiDB-lite"/>
    </source>
</evidence>
<feature type="transmembrane region" description="Helical" evidence="6">
    <location>
        <begin position="190"/>
        <end position="215"/>
    </location>
</feature>
<organism evidence="8 9">
    <name type="scientific">Colletotrichum simmondsii</name>
    <dbReference type="NCBI Taxonomy" id="703756"/>
    <lineage>
        <taxon>Eukaryota</taxon>
        <taxon>Fungi</taxon>
        <taxon>Dikarya</taxon>
        <taxon>Ascomycota</taxon>
        <taxon>Pezizomycotina</taxon>
        <taxon>Sordariomycetes</taxon>
        <taxon>Hypocreomycetidae</taxon>
        <taxon>Glomerellales</taxon>
        <taxon>Glomerellaceae</taxon>
        <taxon>Colletotrichum</taxon>
        <taxon>Colletotrichum acutatum species complex</taxon>
    </lineage>
</organism>
<dbReference type="GO" id="GO:0071944">
    <property type="term" value="C:cell periphery"/>
    <property type="evidence" value="ECO:0007669"/>
    <property type="project" value="UniProtKB-ARBA"/>
</dbReference>
<keyword evidence="2 6" id="KW-0812">Transmembrane</keyword>
<comment type="subcellular location">
    <subcellularLocation>
        <location evidence="1">Membrane</location>
        <topology evidence="1">Single-pass membrane protein</topology>
    </subcellularLocation>
</comment>
<name>A0A135T8M6_9PEZI</name>
<gene>
    <name evidence="8" type="ORF">CSIM01_08807</name>
</gene>
<dbReference type="AlphaFoldDB" id="A0A135T8M6"/>
<evidence type="ECO:0000313" key="8">
    <source>
        <dbReference type="EMBL" id="KXH44521.1"/>
    </source>
</evidence>
<dbReference type="EMBL" id="JFBX01000248">
    <property type="protein sequence ID" value="KXH44521.1"/>
    <property type="molecule type" value="Genomic_DNA"/>
</dbReference>
<dbReference type="OrthoDB" id="5390143at2759"/>
<feature type="signal peptide" evidence="7">
    <location>
        <begin position="1"/>
        <end position="20"/>
    </location>
</feature>